<reference evidence="2 3" key="1">
    <citation type="submission" date="2018-11" db="EMBL/GenBank/DDBJ databases">
        <title>Genome sequence of Saitozyma podzolica DSM 27192.</title>
        <authorList>
            <person name="Aliyu H."/>
            <person name="Gorte O."/>
            <person name="Ochsenreither K."/>
        </authorList>
    </citation>
    <scope>NUCLEOTIDE SEQUENCE [LARGE SCALE GENOMIC DNA]</scope>
    <source>
        <strain evidence="2 3">DSM 27192</strain>
    </source>
</reference>
<gene>
    <name evidence="2" type="ORF">EHS25_000505</name>
</gene>
<dbReference type="PANTHER" id="PTHR37332:SF1">
    <property type="entry name" value="ELMO DOMAIN-CONTAINING PROTEIN"/>
    <property type="match status" value="1"/>
</dbReference>
<dbReference type="PANTHER" id="PTHR37332">
    <property type="entry name" value="EXPRESSED PROTEIN"/>
    <property type="match status" value="1"/>
</dbReference>
<feature type="compositionally biased region" description="Pro residues" evidence="1">
    <location>
        <begin position="43"/>
        <end position="56"/>
    </location>
</feature>
<dbReference type="AlphaFoldDB" id="A0A427YWJ4"/>
<comment type="caution">
    <text evidence="2">The sequence shown here is derived from an EMBL/GenBank/DDBJ whole genome shotgun (WGS) entry which is preliminary data.</text>
</comment>
<feature type="region of interest" description="Disordered" evidence="1">
    <location>
        <begin position="536"/>
        <end position="624"/>
    </location>
</feature>
<feature type="compositionally biased region" description="Low complexity" evidence="1">
    <location>
        <begin position="70"/>
        <end position="90"/>
    </location>
</feature>
<proteinExistence type="predicted"/>
<protein>
    <submittedName>
        <fullName evidence="2">Uncharacterized protein</fullName>
    </submittedName>
</protein>
<dbReference type="Proteomes" id="UP000279259">
    <property type="component" value="Unassembled WGS sequence"/>
</dbReference>
<feature type="compositionally biased region" description="Polar residues" evidence="1">
    <location>
        <begin position="371"/>
        <end position="380"/>
    </location>
</feature>
<feature type="compositionally biased region" description="Low complexity" evidence="1">
    <location>
        <begin position="579"/>
        <end position="597"/>
    </location>
</feature>
<evidence type="ECO:0000313" key="2">
    <source>
        <dbReference type="EMBL" id="RSH95416.1"/>
    </source>
</evidence>
<dbReference type="OrthoDB" id="14339at2759"/>
<dbReference type="STRING" id="1890683.A0A427YWJ4"/>
<feature type="compositionally biased region" description="Low complexity" evidence="1">
    <location>
        <begin position="546"/>
        <end position="568"/>
    </location>
</feature>
<feature type="region of interest" description="Disordered" evidence="1">
    <location>
        <begin position="1"/>
        <end position="163"/>
    </location>
</feature>
<feature type="region of interest" description="Disordered" evidence="1">
    <location>
        <begin position="358"/>
        <end position="395"/>
    </location>
</feature>
<feature type="compositionally biased region" description="Gly residues" evidence="1">
    <location>
        <begin position="382"/>
        <end position="393"/>
    </location>
</feature>
<name>A0A427YWJ4_9TREE</name>
<evidence type="ECO:0000256" key="1">
    <source>
        <dbReference type="SAM" id="MobiDB-lite"/>
    </source>
</evidence>
<feature type="compositionally biased region" description="Gly residues" evidence="1">
    <location>
        <begin position="569"/>
        <end position="578"/>
    </location>
</feature>
<keyword evidence="3" id="KW-1185">Reference proteome</keyword>
<sequence length="624" mass="64923">MDFGSISSMSSKSSMRRKQSSSLLQAFRQPRDRQVSTSTVSGVPPPSAYTPPPPPSAISSTFYEEPESPYPESTNSHTSHSRSTSQSYSGHGHGGQSSWARHASEGGSMSNGAGGPGSNGMRASGSSWTLPMGMGGRSVSSSGLGGSTAPPVPSMGEGKGSQRVIKRPEDVFRLVRDRLFGWSYLMQWYEGDIHWLQTVKIPRSTIEAALGAKQLESRARNFLVLGMSLAPLFDIANVHEFLRALTRVLDEWESFAEGGGGKVKSLFRGQRSRKAGSGSGEYFGADAESSLVYVHTPFPVDFFQVHSTACSIIRDIYKKVLRSILPPAPASRPPMTHNPELNLLHPSTIIQSAPLDSAYPVPSERERSDPKSPSVSSITGSPWGGGGVVGGGRSTPDAAMGAAALGEMGTASGGQTDALQALIAGELPADRTLVGDGQKLTPGVIDLLLKVDGKLKKHFSILLREGDALARRVLDDEISIVLSSLSPGSGPMRFDINAPMPHSAATSTFAPPHTASSSYGSVGAGGAGAVGGVRMLSTPSADLRPSSRGSARSGRSSNKSGMASVNSGAGVGGVGEMGGVAMVSAGRSGSGGSSAISHQPGVGRGPIEEFEDAEEERERGFGRA</sequence>
<dbReference type="EMBL" id="RSCD01000001">
    <property type="protein sequence ID" value="RSH95416.1"/>
    <property type="molecule type" value="Genomic_DNA"/>
</dbReference>
<accession>A0A427YWJ4</accession>
<evidence type="ECO:0000313" key="3">
    <source>
        <dbReference type="Proteomes" id="UP000279259"/>
    </source>
</evidence>
<organism evidence="2 3">
    <name type="scientific">Saitozyma podzolica</name>
    <dbReference type="NCBI Taxonomy" id="1890683"/>
    <lineage>
        <taxon>Eukaryota</taxon>
        <taxon>Fungi</taxon>
        <taxon>Dikarya</taxon>
        <taxon>Basidiomycota</taxon>
        <taxon>Agaricomycotina</taxon>
        <taxon>Tremellomycetes</taxon>
        <taxon>Tremellales</taxon>
        <taxon>Trimorphomycetaceae</taxon>
        <taxon>Saitozyma</taxon>
    </lineage>
</organism>